<dbReference type="AlphaFoldDB" id="M2TYB1"/>
<sequence length="418" mass="47553">MHSQRSSEYPKPRASSSGYTLVQFDDNNFFILDKEELQVLGIKPVSGLPSFSPENHSIAIENSKLTNIKDRQCQIYGSRRCEVYIFRLNEEKDKRWLSKTNFKNKLGKNLENRDRTIDFMEEASTVTYAEYMKDREGSYDSNGDTEMADYSNVVESVEVPSFPNTGHTFQSSIPTSGQITSGKENTSRNSSPSTARCDSPGVSGETPEPRDGATVIYGINCKFGANCFKKRGLVYKNDVYDFEDIYDCPSNLMIPGQNGGMAPKVDDEFVSQLKISQRKNLKIVGCAAKWHGRPNNKKIVIVVLEIQKTDPLWKELKQKRRESGYRYEGPLVCKLSTYRKVFKEGDIPTLQDCLNMTQFAVDATETELSLEQKKQNEQPTWAKLSDQFEKIQDIMEKLLENTPRNSLTKNKPLLLSKL</sequence>
<proteinExistence type="predicted"/>
<evidence type="ECO:0000313" key="3">
    <source>
        <dbReference type="Proteomes" id="UP000016936"/>
    </source>
</evidence>
<reference evidence="2 3" key="1">
    <citation type="journal article" date="2012" name="PLoS Pathog.">
        <title>Diverse lifestyles and strategies of plant pathogenesis encoded in the genomes of eighteen Dothideomycetes fungi.</title>
        <authorList>
            <person name="Ohm R.A."/>
            <person name="Feau N."/>
            <person name="Henrissat B."/>
            <person name="Schoch C.L."/>
            <person name="Horwitz B.A."/>
            <person name="Barry K.W."/>
            <person name="Condon B.J."/>
            <person name="Copeland A.C."/>
            <person name="Dhillon B."/>
            <person name="Glaser F."/>
            <person name="Hesse C.N."/>
            <person name="Kosti I."/>
            <person name="LaButti K."/>
            <person name="Lindquist E.A."/>
            <person name="Lucas S."/>
            <person name="Salamov A.A."/>
            <person name="Bradshaw R.E."/>
            <person name="Ciuffetti L."/>
            <person name="Hamelin R.C."/>
            <person name="Kema G.H.J."/>
            <person name="Lawrence C."/>
            <person name="Scott J.A."/>
            <person name="Spatafora J.W."/>
            <person name="Turgeon B.G."/>
            <person name="de Wit P.J.G.M."/>
            <person name="Zhong S."/>
            <person name="Goodwin S.B."/>
            <person name="Grigoriev I.V."/>
        </authorList>
    </citation>
    <scope>NUCLEOTIDE SEQUENCE [LARGE SCALE GENOMIC DNA]</scope>
    <source>
        <strain evidence="3">C5 / ATCC 48332 / race O</strain>
    </source>
</reference>
<organism evidence="2 3">
    <name type="scientific">Cochliobolus heterostrophus (strain C5 / ATCC 48332 / race O)</name>
    <name type="common">Southern corn leaf blight fungus</name>
    <name type="synonym">Bipolaris maydis</name>
    <dbReference type="NCBI Taxonomy" id="701091"/>
    <lineage>
        <taxon>Eukaryota</taxon>
        <taxon>Fungi</taxon>
        <taxon>Dikarya</taxon>
        <taxon>Ascomycota</taxon>
        <taxon>Pezizomycotina</taxon>
        <taxon>Dothideomycetes</taxon>
        <taxon>Pleosporomycetidae</taxon>
        <taxon>Pleosporales</taxon>
        <taxon>Pleosporineae</taxon>
        <taxon>Pleosporaceae</taxon>
        <taxon>Bipolaris</taxon>
    </lineage>
</organism>
<keyword evidence="3" id="KW-1185">Reference proteome</keyword>
<dbReference type="Proteomes" id="UP000016936">
    <property type="component" value="Unassembled WGS sequence"/>
</dbReference>
<dbReference type="EMBL" id="KB445584">
    <property type="protein sequence ID" value="EMD86786.1"/>
    <property type="molecule type" value="Genomic_DNA"/>
</dbReference>
<gene>
    <name evidence="2" type="ORF">COCHEDRAFT_1034550</name>
</gene>
<evidence type="ECO:0000313" key="2">
    <source>
        <dbReference type="EMBL" id="EMD86786.1"/>
    </source>
</evidence>
<accession>M2TYB1</accession>
<protein>
    <submittedName>
        <fullName evidence="2">Uncharacterized protein</fullName>
    </submittedName>
</protein>
<reference evidence="3" key="2">
    <citation type="journal article" date="2013" name="PLoS Genet.">
        <title>Comparative genome structure, secondary metabolite, and effector coding capacity across Cochliobolus pathogens.</title>
        <authorList>
            <person name="Condon B.J."/>
            <person name="Leng Y."/>
            <person name="Wu D."/>
            <person name="Bushley K.E."/>
            <person name="Ohm R.A."/>
            <person name="Otillar R."/>
            <person name="Martin J."/>
            <person name="Schackwitz W."/>
            <person name="Grimwood J."/>
            <person name="MohdZainudin N."/>
            <person name="Xue C."/>
            <person name="Wang R."/>
            <person name="Manning V.A."/>
            <person name="Dhillon B."/>
            <person name="Tu Z.J."/>
            <person name="Steffenson B.J."/>
            <person name="Salamov A."/>
            <person name="Sun H."/>
            <person name="Lowry S."/>
            <person name="LaButti K."/>
            <person name="Han J."/>
            <person name="Copeland A."/>
            <person name="Lindquist E."/>
            <person name="Barry K."/>
            <person name="Schmutz J."/>
            <person name="Baker S.E."/>
            <person name="Ciuffetti L.M."/>
            <person name="Grigoriev I.V."/>
            <person name="Zhong S."/>
            <person name="Turgeon B.G."/>
        </authorList>
    </citation>
    <scope>NUCLEOTIDE SEQUENCE [LARGE SCALE GENOMIC DNA]</scope>
    <source>
        <strain evidence="3">C5 / ATCC 48332 / race O</strain>
    </source>
</reference>
<name>M2TYB1_COCH5</name>
<feature type="region of interest" description="Disordered" evidence="1">
    <location>
        <begin position="163"/>
        <end position="210"/>
    </location>
</feature>
<feature type="compositionally biased region" description="Polar residues" evidence="1">
    <location>
        <begin position="163"/>
        <end position="196"/>
    </location>
</feature>
<evidence type="ECO:0000256" key="1">
    <source>
        <dbReference type="SAM" id="MobiDB-lite"/>
    </source>
</evidence>
<dbReference type="HOGENOM" id="CLU_657214_0_0_1"/>